<feature type="domain" description="Methyl-accepting transducer" evidence="11">
    <location>
        <begin position="401"/>
        <end position="638"/>
    </location>
</feature>
<name>A0A401UMX6_9CLOT</name>
<dbReference type="InterPro" id="IPR003660">
    <property type="entry name" value="HAMP_dom"/>
</dbReference>
<comment type="caution">
    <text evidence="13">The sequence shown here is derived from an EMBL/GenBank/DDBJ whole genome shotgun (WGS) entry which is preliminary data.</text>
</comment>
<evidence type="ECO:0000259" key="11">
    <source>
        <dbReference type="PROSITE" id="PS50111"/>
    </source>
</evidence>
<comment type="subcellular location">
    <subcellularLocation>
        <location evidence="1">Cell membrane</location>
        <topology evidence="1">Multi-pass membrane protein</topology>
    </subcellularLocation>
</comment>
<evidence type="ECO:0000256" key="9">
    <source>
        <dbReference type="PROSITE-ProRule" id="PRU00284"/>
    </source>
</evidence>
<dbReference type="GO" id="GO:0006935">
    <property type="term" value="P:chemotaxis"/>
    <property type="evidence" value="ECO:0007669"/>
    <property type="project" value="UniProtKB-KW"/>
</dbReference>
<dbReference type="SMART" id="SM00283">
    <property type="entry name" value="MA"/>
    <property type="match status" value="1"/>
</dbReference>
<protein>
    <submittedName>
        <fullName evidence="13">Methyl-accepting chemotaxis protein</fullName>
    </submittedName>
</protein>
<evidence type="ECO:0000256" key="2">
    <source>
        <dbReference type="ARBA" id="ARBA00022475"/>
    </source>
</evidence>
<dbReference type="PROSITE" id="PS50885">
    <property type="entry name" value="HAMP"/>
    <property type="match status" value="1"/>
</dbReference>
<dbReference type="InterPro" id="IPR033479">
    <property type="entry name" value="dCache_1"/>
</dbReference>
<dbReference type="Pfam" id="PF02743">
    <property type="entry name" value="dCache_1"/>
    <property type="match status" value="1"/>
</dbReference>
<dbReference type="OrthoDB" id="9814363at2"/>
<keyword evidence="2" id="KW-1003">Cell membrane</keyword>
<proteinExistence type="inferred from homology"/>
<evidence type="ECO:0000256" key="1">
    <source>
        <dbReference type="ARBA" id="ARBA00004651"/>
    </source>
</evidence>
<dbReference type="Proteomes" id="UP000287872">
    <property type="component" value="Unassembled WGS sequence"/>
</dbReference>
<evidence type="ECO:0000256" key="5">
    <source>
        <dbReference type="ARBA" id="ARBA00022989"/>
    </source>
</evidence>
<evidence type="ECO:0000256" key="10">
    <source>
        <dbReference type="SAM" id="Phobius"/>
    </source>
</evidence>
<dbReference type="RefSeq" id="WP_125002177.1">
    <property type="nucleotide sequence ID" value="NZ_BHYK01000013.1"/>
</dbReference>
<keyword evidence="3" id="KW-0145">Chemotaxis</keyword>
<dbReference type="GO" id="GO:0005886">
    <property type="term" value="C:plasma membrane"/>
    <property type="evidence" value="ECO:0007669"/>
    <property type="project" value="UniProtKB-SubCell"/>
</dbReference>
<comment type="similarity">
    <text evidence="8">Belongs to the methyl-accepting chemotaxis (MCP) protein family.</text>
</comment>
<feature type="transmembrane region" description="Helical" evidence="10">
    <location>
        <begin position="12"/>
        <end position="33"/>
    </location>
</feature>
<dbReference type="PANTHER" id="PTHR32089">
    <property type="entry name" value="METHYL-ACCEPTING CHEMOTAXIS PROTEIN MCPB"/>
    <property type="match status" value="1"/>
</dbReference>
<evidence type="ECO:0000313" key="14">
    <source>
        <dbReference type="Proteomes" id="UP000287872"/>
    </source>
</evidence>
<feature type="domain" description="HAMP" evidence="12">
    <location>
        <begin position="327"/>
        <end position="382"/>
    </location>
</feature>
<dbReference type="CDD" id="cd12913">
    <property type="entry name" value="PDC1_MCP_like"/>
    <property type="match status" value="1"/>
</dbReference>
<dbReference type="Gene3D" id="3.30.450.20">
    <property type="entry name" value="PAS domain"/>
    <property type="match status" value="2"/>
</dbReference>
<keyword evidence="5 10" id="KW-1133">Transmembrane helix</keyword>
<dbReference type="Pfam" id="PF00015">
    <property type="entry name" value="MCPsignal"/>
    <property type="match status" value="1"/>
</dbReference>
<evidence type="ECO:0000256" key="3">
    <source>
        <dbReference type="ARBA" id="ARBA00022500"/>
    </source>
</evidence>
<evidence type="ECO:0000256" key="7">
    <source>
        <dbReference type="ARBA" id="ARBA00023224"/>
    </source>
</evidence>
<evidence type="ECO:0000313" key="13">
    <source>
        <dbReference type="EMBL" id="GCD10877.1"/>
    </source>
</evidence>
<sequence length="688" mass="75470">MIKKFKSIQTQILVITILIIILALATVGIIISYQVNTQARKDYLNNSKEQMKLAENSIQILYDQIDKNINMLATHPLIGKANKSNITNYINTTKPTKMTPSKNGTIERGIYNVFEQYANSHPGTMFVYLATKDGGYVNWPETTISKKYDPTSRDWYQKGLKGNGNIIRTAPYKADTGSMVISNVRSLTDSNGKVLGTIGIDVEQSVISNMLSKMKIGKTGFYMLIHNTGMIMADGNNATNNFKNIKDVNIPGVEKVLSKDLNSFNVTISDIKYIGNTYKINNTDWILASFMSENELIASAKRISIIVLVISIFMLILTFILINISTKRITNPIIKSSQYLGILAKGDFSQALDSELLSRKDEIGSITNGINNMKNSLVNLVDSIKTESSAMEQKVNSIVDNVQILDSDLQEISATTEELAASMEETSAASEQMSATSQEMEISIHSIAQRSEKGAIAANEISKRATSIKENANIAQKRAASILLHTQTQLEQAIEDSKVVGEINILSESIMHISEKTNLLALNAAIEAARAGESGRGFSVVADEIRKLAEQSKDTVLKIQAVTTNVISSVNNLSTNSNNLLTFVSTDVANDYQVMLDVSEKYNEDAKFVDELVTDFSATSEELLASVQEVLGAINNVAQAANDGACGTTNIADRVTTANYKSTDVMAEVLKSKESTDRLEQEVNRFKI</sequence>
<dbReference type="PANTHER" id="PTHR32089:SF112">
    <property type="entry name" value="LYSOZYME-LIKE PROTEIN-RELATED"/>
    <property type="match status" value="1"/>
</dbReference>
<dbReference type="AlphaFoldDB" id="A0A401UMX6"/>
<dbReference type="CDD" id="cd06225">
    <property type="entry name" value="HAMP"/>
    <property type="match status" value="1"/>
</dbReference>
<dbReference type="SUPFAM" id="SSF58104">
    <property type="entry name" value="Methyl-accepting chemotaxis protein (MCP) signaling domain"/>
    <property type="match status" value="1"/>
</dbReference>
<dbReference type="Gene3D" id="1.10.287.950">
    <property type="entry name" value="Methyl-accepting chemotaxis protein"/>
    <property type="match status" value="1"/>
</dbReference>
<dbReference type="PROSITE" id="PS50111">
    <property type="entry name" value="CHEMOTAXIS_TRANSDUC_2"/>
    <property type="match status" value="1"/>
</dbReference>
<evidence type="ECO:0000259" key="12">
    <source>
        <dbReference type="PROSITE" id="PS50885"/>
    </source>
</evidence>
<evidence type="ECO:0000256" key="4">
    <source>
        <dbReference type="ARBA" id="ARBA00022692"/>
    </source>
</evidence>
<gene>
    <name evidence="13" type="ORF">Ctaglu_25000</name>
</gene>
<evidence type="ECO:0000256" key="8">
    <source>
        <dbReference type="ARBA" id="ARBA00029447"/>
    </source>
</evidence>
<dbReference type="GO" id="GO:0007165">
    <property type="term" value="P:signal transduction"/>
    <property type="evidence" value="ECO:0007669"/>
    <property type="project" value="UniProtKB-KW"/>
</dbReference>
<organism evidence="13 14">
    <name type="scientific">Clostridium tagluense</name>
    <dbReference type="NCBI Taxonomy" id="360422"/>
    <lineage>
        <taxon>Bacteria</taxon>
        <taxon>Bacillati</taxon>
        <taxon>Bacillota</taxon>
        <taxon>Clostridia</taxon>
        <taxon>Eubacteriales</taxon>
        <taxon>Clostridiaceae</taxon>
        <taxon>Clostridium</taxon>
    </lineage>
</organism>
<keyword evidence="7 9" id="KW-0807">Transducer</keyword>
<feature type="transmembrane region" description="Helical" evidence="10">
    <location>
        <begin position="303"/>
        <end position="324"/>
    </location>
</feature>
<keyword evidence="4 10" id="KW-0812">Transmembrane</keyword>
<dbReference type="CDD" id="cd12912">
    <property type="entry name" value="PDC2_MCP_like"/>
    <property type="match status" value="1"/>
</dbReference>
<keyword evidence="6 10" id="KW-0472">Membrane</keyword>
<reference evidence="13 14" key="1">
    <citation type="submission" date="2018-11" db="EMBL/GenBank/DDBJ databases">
        <title>Genome sequencing and assembly of Clostridium tagluense strain A121.</title>
        <authorList>
            <person name="Murakami T."/>
            <person name="Segawa T."/>
            <person name="Shcherbakova V.A."/>
            <person name="Mori H."/>
            <person name="Yoshimura Y."/>
        </authorList>
    </citation>
    <scope>NUCLEOTIDE SEQUENCE [LARGE SCALE GENOMIC DNA]</scope>
    <source>
        <strain evidence="13 14">A121</strain>
    </source>
</reference>
<dbReference type="EMBL" id="BHYK01000013">
    <property type="protein sequence ID" value="GCD10877.1"/>
    <property type="molecule type" value="Genomic_DNA"/>
</dbReference>
<keyword evidence="14" id="KW-1185">Reference proteome</keyword>
<evidence type="ECO:0000256" key="6">
    <source>
        <dbReference type="ARBA" id="ARBA00023136"/>
    </source>
</evidence>
<dbReference type="InterPro" id="IPR004089">
    <property type="entry name" value="MCPsignal_dom"/>
</dbReference>
<accession>A0A401UMX6</accession>